<keyword evidence="2" id="KW-0472">Membrane</keyword>
<evidence type="ECO:0000313" key="5">
    <source>
        <dbReference type="Proteomes" id="UP000332933"/>
    </source>
</evidence>
<evidence type="ECO:0000256" key="2">
    <source>
        <dbReference type="SAM" id="Phobius"/>
    </source>
</evidence>
<keyword evidence="2" id="KW-0812">Transmembrane</keyword>
<feature type="compositionally biased region" description="Low complexity" evidence="1">
    <location>
        <begin position="19"/>
        <end position="33"/>
    </location>
</feature>
<feature type="transmembrane region" description="Helical" evidence="2">
    <location>
        <begin position="391"/>
        <end position="415"/>
    </location>
</feature>
<proteinExistence type="predicted"/>
<dbReference type="Proteomes" id="UP000332933">
    <property type="component" value="Unassembled WGS sequence"/>
</dbReference>
<feature type="transmembrane region" description="Helical" evidence="2">
    <location>
        <begin position="427"/>
        <end position="449"/>
    </location>
</feature>
<gene>
    <name evidence="4" type="primary">Aste57867_25259</name>
    <name evidence="3" type="ORF">As57867_025181</name>
    <name evidence="4" type="ORF">ASTE57867_25259</name>
</gene>
<evidence type="ECO:0000313" key="4">
    <source>
        <dbReference type="EMBL" id="VFU01885.1"/>
    </source>
</evidence>
<name>A0A485LTC2_9STRA</name>
<reference evidence="3" key="2">
    <citation type="submission" date="2019-06" db="EMBL/GenBank/DDBJ databases">
        <title>Genomics analysis of Aphanomyces spp. identifies a new class of oomycete effector associated with host adaptation.</title>
        <authorList>
            <person name="Gaulin E."/>
        </authorList>
    </citation>
    <scope>NUCLEOTIDE SEQUENCE</scope>
    <source>
        <strain evidence="3">CBS 578.67</strain>
    </source>
</reference>
<feature type="region of interest" description="Disordered" evidence="1">
    <location>
        <begin position="16"/>
        <end position="40"/>
    </location>
</feature>
<dbReference type="EMBL" id="VJMH01007511">
    <property type="protein sequence ID" value="KAF0682622.1"/>
    <property type="molecule type" value="Genomic_DNA"/>
</dbReference>
<organism evidence="4 5">
    <name type="scientific">Aphanomyces stellatus</name>
    <dbReference type="NCBI Taxonomy" id="120398"/>
    <lineage>
        <taxon>Eukaryota</taxon>
        <taxon>Sar</taxon>
        <taxon>Stramenopiles</taxon>
        <taxon>Oomycota</taxon>
        <taxon>Saprolegniomycetes</taxon>
        <taxon>Saprolegniales</taxon>
        <taxon>Verrucalvaceae</taxon>
        <taxon>Aphanomyces</taxon>
    </lineage>
</organism>
<evidence type="ECO:0000256" key="1">
    <source>
        <dbReference type="SAM" id="MobiDB-lite"/>
    </source>
</evidence>
<accession>A0A485LTC2</accession>
<dbReference type="AlphaFoldDB" id="A0A485LTC2"/>
<feature type="transmembrane region" description="Helical" evidence="2">
    <location>
        <begin position="54"/>
        <end position="74"/>
    </location>
</feature>
<dbReference type="EMBL" id="CAADRA010007537">
    <property type="protein sequence ID" value="VFU01885.1"/>
    <property type="molecule type" value="Genomic_DNA"/>
</dbReference>
<protein>
    <submittedName>
        <fullName evidence="4">Aste57867_25259 protein</fullName>
    </submittedName>
</protein>
<feature type="transmembrane region" description="Helical" evidence="2">
    <location>
        <begin position="498"/>
        <end position="516"/>
    </location>
</feature>
<reference evidence="4 5" key="1">
    <citation type="submission" date="2019-03" db="EMBL/GenBank/DDBJ databases">
        <authorList>
            <person name="Gaulin E."/>
            <person name="Dumas B."/>
        </authorList>
    </citation>
    <scope>NUCLEOTIDE SEQUENCE [LARGE SCALE GENOMIC DNA]</scope>
    <source>
        <strain evidence="4">CBS 568.67</strain>
    </source>
</reference>
<keyword evidence="2" id="KW-1133">Transmembrane helix</keyword>
<sequence length="653" mass="70024">MMRLWCRNDKYGAEKGSVHGTASDHSSSATTTSGKRHAIEAGSKDKKRDIYSRLVINLFDISIATLLLMVQIGLSVAGQWSGHITTMQPPTLGTWTTFGQPTCLLTATGFQSCGDSPPTTALSWTALGATVAKTIGGLSNATVPVTQCAIGLSRGYGIVVFLVGTNVSSSPPSCLPTSSNVPLTAMTLLETAWNDDTNAVNYLVSTYVDTQVAPATEDQVDTGGGASTVLSSHLTKVFISDAGMVVSTPPTTSSWRFQTTPFLPRYRFDYGCVSQVVSPSEASGGHVGATSGRALVVGRTCSHTVHHSDEVAIAMYVGIFIMTHLLNGDLVATLVGIRGVLLHQPVLTYDLLSGLERRRVFVCLVGFCRLSSLWYLEAARVAHDSTFGTALFYLISTMATGLLTLAVFWLVVAIQHLPAISCFRGKIIRLFAPLFHIGTVFLSLVVVGASNGLGRVTDALWLRPHTSLPLQIQNQTIASGAYDVLDVPPCIQLLAPDYLVAVIAMTVLAALVPIVFQRCLLVDIAFVDKNDFLSHEFIPRYLTFLPLYESECVKYGNKFFVRASTVALFGYGVLEEAETSAIEVKPAAGGGSQTATSFVLVQVYDLVAALLPHKLVAPALVGVIHNYHFEKSVPGTHLRKSTRYRLSKGSPVS</sequence>
<keyword evidence="5" id="KW-1185">Reference proteome</keyword>
<evidence type="ECO:0000313" key="3">
    <source>
        <dbReference type="EMBL" id="KAF0682622.1"/>
    </source>
</evidence>